<proteinExistence type="predicted"/>
<comment type="caution">
    <text evidence="2">The sequence shown here is derived from an EMBL/GenBank/DDBJ whole genome shotgun (WGS) entry which is preliminary data.</text>
</comment>
<dbReference type="EMBL" id="JAURVH010001517">
    <property type="protein sequence ID" value="KAK5929605.1"/>
    <property type="molecule type" value="Genomic_DNA"/>
</dbReference>
<dbReference type="AlphaFoldDB" id="A0AAN8DWT2"/>
<name>A0AAN8DWT2_CHAGU</name>
<protein>
    <submittedName>
        <fullName evidence="2">Uncharacterized protein</fullName>
    </submittedName>
</protein>
<organism evidence="2 3">
    <name type="scientific">Champsocephalus gunnari</name>
    <name type="common">Mackerel icefish</name>
    <dbReference type="NCBI Taxonomy" id="52237"/>
    <lineage>
        <taxon>Eukaryota</taxon>
        <taxon>Metazoa</taxon>
        <taxon>Chordata</taxon>
        <taxon>Craniata</taxon>
        <taxon>Vertebrata</taxon>
        <taxon>Euteleostomi</taxon>
        <taxon>Actinopterygii</taxon>
        <taxon>Neopterygii</taxon>
        <taxon>Teleostei</taxon>
        <taxon>Neoteleostei</taxon>
        <taxon>Acanthomorphata</taxon>
        <taxon>Eupercaria</taxon>
        <taxon>Perciformes</taxon>
        <taxon>Notothenioidei</taxon>
        <taxon>Channichthyidae</taxon>
        <taxon>Champsocephalus</taxon>
    </lineage>
</organism>
<gene>
    <name evidence="2" type="ORF">CgunFtcFv8_010825</name>
</gene>
<dbReference type="Proteomes" id="UP001331515">
    <property type="component" value="Unassembled WGS sequence"/>
</dbReference>
<evidence type="ECO:0000313" key="2">
    <source>
        <dbReference type="EMBL" id="KAK5929605.1"/>
    </source>
</evidence>
<reference evidence="2 3" key="1">
    <citation type="journal article" date="2023" name="Mol. Biol. Evol.">
        <title>Genomics of Secondarily Temperate Adaptation in the Only Non-Antarctic Icefish.</title>
        <authorList>
            <person name="Rivera-Colon A.G."/>
            <person name="Rayamajhi N."/>
            <person name="Minhas B.F."/>
            <person name="Madrigal G."/>
            <person name="Bilyk K.T."/>
            <person name="Yoon V."/>
            <person name="Hune M."/>
            <person name="Gregory S."/>
            <person name="Cheng C.H.C."/>
            <person name="Catchen J.M."/>
        </authorList>
    </citation>
    <scope>NUCLEOTIDE SEQUENCE [LARGE SCALE GENOMIC DNA]</scope>
    <source>
        <tissue evidence="2">White muscle</tissue>
    </source>
</reference>
<evidence type="ECO:0000313" key="3">
    <source>
        <dbReference type="Proteomes" id="UP001331515"/>
    </source>
</evidence>
<sequence>MCDLRLNVNPHGPEELEEGKGRVLAPQRLQYASDDNSAPNEEREGSLLVFLELLPASGRGDWTLTNRRRINWSKASLDSVPSLPSPRTSSHLKEARSPALGGGPTCEHDIECREAEADVAGTTVGIYTVGAESDGPDGPGGRFADVCVVLEGEFPTTRVSTMHA</sequence>
<feature type="compositionally biased region" description="Basic and acidic residues" evidence="1">
    <location>
        <begin position="12"/>
        <end position="21"/>
    </location>
</feature>
<feature type="region of interest" description="Disordered" evidence="1">
    <location>
        <begin position="1"/>
        <end position="43"/>
    </location>
</feature>
<keyword evidence="3" id="KW-1185">Reference proteome</keyword>
<feature type="region of interest" description="Disordered" evidence="1">
    <location>
        <begin position="75"/>
        <end position="104"/>
    </location>
</feature>
<accession>A0AAN8DWT2</accession>
<evidence type="ECO:0000256" key="1">
    <source>
        <dbReference type="SAM" id="MobiDB-lite"/>
    </source>
</evidence>